<dbReference type="EnsemblPlants" id="Pp3c3_18330V3.1">
    <property type="protein sequence ID" value="PAC:32943918.CDS.1"/>
    <property type="gene ID" value="Pp3c3_18330"/>
</dbReference>
<keyword evidence="1" id="KW-0472">Membrane</keyword>
<dbReference type="CDD" id="cd22884">
    <property type="entry name" value="TOM22"/>
    <property type="match status" value="1"/>
</dbReference>
<dbReference type="EMBL" id="ABEU02000003">
    <property type="protein sequence ID" value="PNR57617.1"/>
    <property type="molecule type" value="Genomic_DNA"/>
</dbReference>
<proteinExistence type="predicted"/>
<sequence length="103" mass="10911">MAAIAADSGNEKKWGRAVSFNLSSGLGYIEKARKVATNTVQVSQNMLWSTSKAAWVAGTTLLVLAMPLFIKMDQEAQIVDLEGGETSLIGEVSPATPKSSPIK</sequence>
<dbReference type="PANTHER" id="PTHR46867">
    <property type="entry name" value="MITOCHONDRIAL IMPORT RECEPTOR SUBUNIT TOM9-2"/>
    <property type="match status" value="1"/>
</dbReference>
<gene>
    <name evidence="2" type="ORF">PHYPA_004611</name>
</gene>
<accession>A0A2K1KV01</accession>
<reference evidence="2 4" key="2">
    <citation type="journal article" date="2018" name="Plant J.">
        <title>The Physcomitrella patens chromosome-scale assembly reveals moss genome structure and evolution.</title>
        <authorList>
            <person name="Lang D."/>
            <person name="Ullrich K.K."/>
            <person name="Murat F."/>
            <person name="Fuchs J."/>
            <person name="Jenkins J."/>
            <person name="Haas F.B."/>
            <person name="Piednoel M."/>
            <person name="Gundlach H."/>
            <person name="Van Bel M."/>
            <person name="Meyberg R."/>
            <person name="Vives C."/>
            <person name="Morata J."/>
            <person name="Symeonidi A."/>
            <person name="Hiss M."/>
            <person name="Muchero W."/>
            <person name="Kamisugi Y."/>
            <person name="Saleh O."/>
            <person name="Blanc G."/>
            <person name="Decker E.L."/>
            <person name="van Gessel N."/>
            <person name="Grimwood J."/>
            <person name="Hayes R.D."/>
            <person name="Graham S.W."/>
            <person name="Gunter L.E."/>
            <person name="McDaniel S.F."/>
            <person name="Hoernstein S.N.W."/>
            <person name="Larsson A."/>
            <person name="Li F.W."/>
            <person name="Perroud P.F."/>
            <person name="Phillips J."/>
            <person name="Ranjan P."/>
            <person name="Rokshar D.S."/>
            <person name="Rothfels C.J."/>
            <person name="Schneider L."/>
            <person name="Shu S."/>
            <person name="Stevenson D.W."/>
            <person name="Thummler F."/>
            <person name="Tillich M."/>
            <person name="Villarreal Aguilar J.C."/>
            <person name="Widiez T."/>
            <person name="Wong G.K."/>
            <person name="Wymore A."/>
            <person name="Zhang Y."/>
            <person name="Zimmer A.D."/>
            <person name="Quatrano R.S."/>
            <person name="Mayer K.F.X."/>
            <person name="Goodstein D."/>
            <person name="Casacuberta J.M."/>
            <person name="Vandepoele K."/>
            <person name="Reski R."/>
            <person name="Cuming A.C."/>
            <person name="Tuskan G.A."/>
            <person name="Maumus F."/>
            <person name="Salse J."/>
            <person name="Schmutz J."/>
            <person name="Rensing S.A."/>
        </authorList>
    </citation>
    <scope>NUCLEOTIDE SEQUENCE [LARGE SCALE GENOMIC DNA]</scope>
    <source>
        <strain evidence="3 4">cv. Gransden 2004</strain>
    </source>
</reference>
<reference evidence="3" key="3">
    <citation type="submission" date="2020-12" db="UniProtKB">
        <authorList>
            <consortium name="EnsemblPlants"/>
        </authorList>
    </citation>
    <scope>IDENTIFICATION</scope>
</reference>
<keyword evidence="1" id="KW-0812">Transmembrane</keyword>
<dbReference type="Proteomes" id="UP000006727">
    <property type="component" value="Chromosome 3"/>
</dbReference>
<reference evidence="2 4" key="1">
    <citation type="journal article" date="2008" name="Science">
        <title>The Physcomitrella genome reveals evolutionary insights into the conquest of land by plants.</title>
        <authorList>
            <person name="Rensing S."/>
            <person name="Lang D."/>
            <person name="Zimmer A."/>
            <person name="Terry A."/>
            <person name="Salamov A."/>
            <person name="Shapiro H."/>
            <person name="Nishiyama T."/>
            <person name="Perroud P.-F."/>
            <person name="Lindquist E."/>
            <person name="Kamisugi Y."/>
            <person name="Tanahashi T."/>
            <person name="Sakakibara K."/>
            <person name="Fujita T."/>
            <person name="Oishi K."/>
            <person name="Shin-I T."/>
            <person name="Kuroki Y."/>
            <person name="Toyoda A."/>
            <person name="Suzuki Y."/>
            <person name="Hashimoto A."/>
            <person name="Yamaguchi K."/>
            <person name="Sugano A."/>
            <person name="Kohara Y."/>
            <person name="Fujiyama A."/>
            <person name="Anterola A."/>
            <person name="Aoki S."/>
            <person name="Ashton N."/>
            <person name="Barbazuk W.B."/>
            <person name="Barker E."/>
            <person name="Bennetzen J."/>
            <person name="Bezanilla M."/>
            <person name="Blankenship R."/>
            <person name="Cho S.H."/>
            <person name="Dutcher S."/>
            <person name="Estelle M."/>
            <person name="Fawcett J.A."/>
            <person name="Gundlach H."/>
            <person name="Hanada K."/>
            <person name="Heyl A."/>
            <person name="Hicks K.A."/>
            <person name="Hugh J."/>
            <person name="Lohr M."/>
            <person name="Mayer K."/>
            <person name="Melkozernov A."/>
            <person name="Murata T."/>
            <person name="Nelson D."/>
            <person name="Pils B."/>
            <person name="Prigge M."/>
            <person name="Reiss B."/>
            <person name="Renner T."/>
            <person name="Rombauts S."/>
            <person name="Rushton P."/>
            <person name="Sanderfoot A."/>
            <person name="Schween G."/>
            <person name="Shiu S.-H."/>
            <person name="Stueber K."/>
            <person name="Theodoulou F.L."/>
            <person name="Tu H."/>
            <person name="Van de Peer Y."/>
            <person name="Verrier P.J."/>
            <person name="Waters E."/>
            <person name="Wood A."/>
            <person name="Yang L."/>
            <person name="Cove D."/>
            <person name="Cuming A."/>
            <person name="Hasebe M."/>
            <person name="Lucas S."/>
            <person name="Mishler D.B."/>
            <person name="Reski R."/>
            <person name="Grigoriev I."/>
            <person name="Quatrano R.S."/>
            <person name="Boore J.L."/>
        </authorList>
    </citation>
    <scope>NUCLEOTIDE SEQUENCE [LARGE SCALE GENOMIC DNA]</scope>
    <source>
        <strain evidence="3 4">cv. Gransden 2004</strain>
    </source>
</reference>
<evidence type="ECO:0000256" key="1">
    <source>
        <dbReference type="SAM" id="Phobius"/>
    </source>
</evidence>
<organism evidence="2">
    <name type="scientific">Physcomitrium patens</name>
    <name type="common">Spreading-leaved earth moss</name>
    <name type="synonym">Physcomitrella patens</name>
    <dbReference type="NCBI Taxonomy" id="3218"/>
    <lineage>
        <taxon>Eukaryota</taxon>
        <taxon>Viridiplantae</taxon>
        <taxon>Streptophyta</taxon>
        <taxon>Embryophyta</taxon>
        <taxon>Bryophyta</taxon>
        <taxon>Bryophytina</taxon>
        <taxon>Bryopsida</taxon>
        <taxon>Funariidae</taxon>
        <taxon>Funariales</taxon>
        <taxon>Funariaceae</taxon>
        <taxon>Physcomitrium</taxon>
    </lineage>
</organism>
<evidence type="ECO:0000313" key="4">
    <source>
        <dbReference type="Proteomes" id="UP000006727"/>
    </source>
</evidence>
<dbReference type="PANTHER" id="PTHR46867:SF4">
    <property type="entry name" value="MITOCHONDRIAL IMPORT RECEPTOR SUBUNIT TOM9-2"/>
    <property type="match status" value="1"/>
</dbReference>
<keyword evidence="4" id="KW-1185">Reference proteome</keyword>
<dbReference type="Gramene" id="Pp3c3_18330V3.1">
    <property type="protein sequence ID" value="PAC:32943918.CDS.1"/>
    <property type="gene ID" value="Pp3c3_18330"/>
</dbReference>
<protein>
    <submittedName>
        <fullName evidence="2 3">Uncharacterized protein</fullName>
    </submittedName>
</protein>
<dbReference type="EnsemblPlants" id="Pp3c3_18330V3.2">
    <property type="protein sequence ID" value="PAC:32943919.CDS.1"/>
    <property type="gene ID" value="Pp3c3_18330"/>
</dbReference>
<dbReference type="STRING" id="3218.A0A2K1KV01"/>
<evidence type="ECO:0000313" key="2">
    <source>
        <dbReference type="EMBL" id="PNR57617.1"/>
    </source>
</evidence>
<evidence type="ECO:0000313" key="3">
    <source>
        <dbReference type="EnsemblPlants" id="PAC:32943918.CDS.1"/>
    </source>
</evidence>
<dbReference type="InterPro" id="IPR017411">
    <property type="entry name" value="Tom22_pln"/>
</dbReference>
<feature type="transmembrane region" description="Helical" evidence="1">
    <location>
        <begin position="53"/>
        <end position="70"/>
    </location>
</feature>
<dbReference type="InParanoid" id="A0A2K1KV01"/>
<dbReference type="AlphaFoldDB" id="A0A2K1KV01"/>
<name>A0A2K1KV01_PHYPA</name>
<keyword evidence="1" id="KW-1133">Transmembrane helix</keyword>
<dbReference type="Gramene" id="Pp3c3_18330V3.2">
    <property type="protein sequence ID" value="PAC:32943919.CDS.1"/>
    <property type="gene ID" value="Pp3c3_18330"/>
</dbReference>